<proteinExistence type="predicted"/>
<sequence>MQRPASQPLAPHPGYGPLSRTQYGRFIYLHLDHHLRQFGL</sequence>
<evidence type="ECO:0000313" key="2">
    <source>
        <dbReference type="Proteomes" id="UP001501153"/>
    </source>
</evidence>
<evidence type="ECO:0008006" key="3">
    <source>
        <dbReference type="Google" id="ProtNLM"/>
    </source>
</evidence>
<dbReference type="Proteomes" id="UP001501153">
    <property type="component" value="Unassembled WGS sequence"/>
</dbReference>
<dbReference type="InterPro" id="IPR011463">
    <property type="entry name" value="DUF1569"/>
</dbReference>
<accession>A0ABP8I4F8</accession>
<dbReference type="Gene3D" id="1.20.120.450">
    <property type="entry name" value="dinb family like domain"/>
    <property type="match status" value="1"/>
</dbReference>
<comment type="caution">
    <text evidence="1">The sequence shown here is derived from an EMBL/GenBank/DDBJ whole genome shotgun (WGS) entry which is preliminary data.</text>
</comment>
<gene>
    <name evidence="1" type="ORF">GCM10023185_09680</name>
</gene>
<dbReference type="EMBL" id="BAABGZ010000013">
    <property type="protein sequence ID" value="GAA4351206.1"/>
    <property type="molecule type" value="Genomic_DNA"/>
</dbReference>
<reference evidence="2" key="1">
    <citation type="journal article" date="2019" name="Int. J. Syst. Evol. Microbiol.">
        <title>The Global Catalogue of Microorganisms (GCM) 10K type strain sequencing project: providing services to taxonomists for standard genome sequencing and annotation.</title>
        <authorList>
            <consortium name="The Broad Institute Genomics Platform"/>
            <consortium name="The Broad Institute Genome Sequencing Center for Infectious Disease"/>
            <person name="Wu L."/>
            <person name="Ma J."/>
        </authorList>
    </citation>
    <scope>NUCLEOTIDE SEQUENCE [LARGE SCALE GENOMIC DNA]</scope>
    <source>
        <strain evidence="2">JCM 17923</strain>
    </source>
</reference>
<name>A0ABP8I4F8_9BACT</name>
<dbReference type="InterPro" id="IPR034660">
    <property type="entry name" value="DinB/YfiT-like"/>
</dbReference>
<organism evidence="1 2">
    <name type="scientific">Hymenobacter saemangeumensis</name>
    <dbReference type="NCBI Taxonomy" id="1084522"/>
    <lineage>
        <taxon>Bacteria</taxon>
        <taxon>Pseudomonadati</taxon>
        <taxon>Bacteroidota</taxon>
        <taxon>Cytophagia</taxon>
        <taxon>Cytophagales</taxon>
        <taxon>Hymenobacteraceae</taxon>
        <taxon>Hymenobacter</taxon>
    </lineage>
</organism>
<dbReference type="Pfam" id="PF07606">
    <property type="entry name" value="DUF1569"/>
    <property type="match status" value="1"/>
</dbReference>
<protein>
    <recommendedName>
        <fullName evidence="3">DUF1569 domain-containing protein</fullName>
    </recommendedName>
</protein>
<dbReference type="RefSeq" id="WP_345234367.1">
    <property type="nucleotide sequence ID" value="NZ_BAABGZ010000013.1"/>
</dbReference>
<keyword evidence="2" id="KW-1185">Reference proteome</keyword>
<evidence type="ECO:0000313" key="1">
    <source>
        <dbReference type="EMBL" id="GAA4351206.1"/>
    </source>
</evidence>